<keyword evidence="3" id="KW-0808">Transferase</keyword>
<dbReference type="PANTHER" id="PTHR43617">
    <property type="entry name" value="L-AMINO ACID N-ACETYLTRANSFERASE"/>
    <property type="match status" value="1"/>
</dbReference>
<dbReference type="EC" id="2.3.1.266" evidence="1"/>
<proteinExistence type="inferred from homology"/>
<dbReference type="SUPFAM" id="SSF55729">
    <property type="entry name" value="Acyl-CoA N-acyltransferases (Nat)"/>
    <property type="match status" value="1"/>
</dbReference>
<dbReference type="GO" id="GO:0008999">
    <property type="term" value="F:protein-N-terminal-alanine acetyltransferase activity"/>
    <property type="evidence" value="ECO:0007669"/>
    <property type="project" value="UniProtKB-EC"/>
</dbReference>
<protein>
    <recommendedName>
        <fullName evidence="1">[Ribosomal protein bS18]-alanine N-acetyltransferase</fullName>
        <ecNumber evidence="1">2.3.1.266</ecNumber>
    </recommendedName>
</protein>
<comment type="catalytic activity">
    <reaction evidence="1">
        <text>N-terminal L-alanyl-[ribosomal protein bS18] + acetyl-CoA = N-terminal N(alpha)-acetyl-L-alanyl-[ribosomal protein bS18] + CoA + H(+)</text>
        <dbReference type="Rhea" id="RHEA:43756"/>
        <dbReference type="Rhea" id="RHEA-COMP:10676"/>
        <dbReference type="Rhea" id="RHEA-COMP:10677"/>
        <dbReference type="ChEBI" id="CHEBI:15378"/>
        <dbReference type="ChEBI" id="CHEBI:57287"/>
        <dbReference type="ChEBI" id="CHEBI:57288"/>
        <dbReference type="ChEBI" id="CHEBI:64718"/>
        <dbReference type="ChEBI" id="CHEBI:83683"/>
        <dbReference type="EC" id="2.3.1.266"/>
    </reaction>
</comment>
<dbReference type="RefSeq" id="WP_263126153.1">
    <property type="nucleotide sequence ID" value="NZ_CP106753.1"/>
</dbReference>
<dbReference type="EMBL" id="CP106753">
    <property type="protein sequence ID" value="UXY16763.1"/>
    <property type="molecule type" value="Genomic_DNA"/>
</dbReference>
<comment type="similarity">
    <text evidence="1">Belongs to the acetyltransferase family. RimI subfamily.</text>
</comment>
<dbReference type="Pfam" id="PF00583">
    <property type="entry name" value="Acetyltransf_1"/>
    <property type="match status" value="1"/>
</dbReference>
<organism evidence="3 4">
    <name type="scientific">Chitiniphilus purpureus</name>
    <dbReference type="NCBI Taxonomy" id="2981137"/>
    <lineage>
        <taxon>Bacteria</taxon>
        <taxon>Pseudomonadati</taxon>
        <taxon>Pseudomonadota</taxon>
        <taxon>Betaproteobacteria</taxon>
        <taxon>Neisseriales</taxon>
        <taxon>Chitinibacteraceae</taxon>
        <taxon>Chitiniphilus</taxon>
    </lineage>
</organism>
<dbReference type="InterPro" id="IPR000182">
    <property type="entry name" value="GNAT_dom"/>
</dbReference>
<comment type="subcellular location">
    <subcellularLocation>
        <location evidence="1">Cytoplasm</location>
    </subcellularLocation>
</comment>
<dbReference type="InterPro" id="IPR050276">
    <property type="entry name" value="MshD_Acetyltransferase"/>
</dbReference>
<keyword evidence="3" id="KW-0012">Acyltransferase</keyword>
<keyword evidence="3" id="KW-0689">Ribosomal protein</keyword>
<sequence length="150" mass="16276">MTLRPLTEADLPVLLHLDAATNSHPWHPDNWRDSLRDHLCLGLEIEGCLVGFAVASRVLDEAELLAIAVDPVQQRRGLGRQLLTALRQHLAASGGASLFLEVRAGNRAAQALYESAGGIETGYRRGYYPRTGGGREDARLYAFSLGQADA</sequence>
<dbReference type="InterPro" id="IPR016181">
    <property type="entry name" value="Acyl_CoA_acyltransferase"/>
</dbReference>
<keyword evidence="4" id="KW-1185">Reference proteome</keyword>
<comment type="function">
    <text evidence="1">Acetylates the N-terminal alanine of ribosomal protein bS18.</text>
</comment>
<feature type="domain" description="N-acetyltransferase" evidence="2">
    <location>
        <begin position="1"/>
        <end position="146"/>
    </location>
</feature>
<dbReference type="Proteomes" id="UP001061302">
    <property type="component" value="Chromosome"/>
</dbReference>
<gene>
    <name evidence="3" type="primary">rimI</name>
    <name evidence="3" type="ORF">N8I74_07005</name>
</gene>
<keyword evidence="3" id="KW-0687">Ribonucleoprotein</keyword>
<evidence type="ECO:0000259" key="2">
    <source>
        <dbReference type="PROSITE" id="PS51186"/>
    </source>
</evidence>
<dbReference type="GO" id="GO:0005840">
    <property type="term" value="C:ribosome"/>
    <property type="evidence" value="ECO:0007669"/>
    <property type="project" value="UniProtKB-KW"/>
</dbReference>
<dbReference type="PANTHER" id="PTHR43617:SF35">
    <property type="entry name" value="[RIBOSOMAL PROTEIN BS18]-ALANINE N-ACETYLTRANSFERASE"/>
    <property type="match status" value="1"/>
</dbReference>
<accession>A0ABY6DSR2</accession>
<evidence type="ECO:0000313" key="3">
    <source>
        <dbReference type="EMBL" id="UXY16763.1"/>
    </source>
</evidence>
<dbReference type="NCBIfam" id="TIGR01575">
    <property type="entry name" value="rimI"/>
    <property type="match status" value="1"/>
</dbReference>
<reference evidence="3" key="1">
    <citation type="submission" date="2022-10" db="EMBL/GenBank/DDBJ databases">
        <title>Chitiniphilus purpureus sp. nov., a novel chitin-degrading bacterium isolated from crawfish pond sediment.</title>
        <authorList>
            <person name="Li K."/>
        </authorList>
    </citation>
    <scope>NUCLEOTIDE SEQUENCE</scope>
    <source>
        <strain evidence="3">CD1</strain>
    </source>
</reference>
<evidence type="ECO:0000313" key="4">
    <source>
        <dbReference type="Proteomes" id="UP001061302"/>
    </source>
</evidence>
<evidence type="ECO:0000256" key="1">
    <source>
        <dbReference type="RuleBase" id="RU363094"/>
    </source>
</evidence>
<dbReference type="PROSITE" id="PS51186">
    <property type="entry name" value="GNAT"/>
    <property type="match status" value="1"/>
</dbReference>
<dbReference type="Gene3D" id="3.40.630.30">
    <property type="match status" value="1"/>
</dbReference>
<keyword evidence="1" id="KW-0963">Cytoplasm</keyword>
<dbReference type="InterPro" id="IPR006464">
    <property type="entry name" value="AcTrfase_RimI/Ard1"/>
</dbReference>
<name>A0ABY6DSR2_9NEIS</name>
<dbReference type="CDD" id="cd04301">
    <property type="entry name" value="NAT_SF"/>
    <property type="match status" value="1"/>
</dbReference>